<keyword evidence="2" id="KW-1185">Reference proteome</keyword>
<evidence type="ECO:0000313" key="2">
    <source>
        <dbReference type="Proteomes" id="UP000829708"/>
    </source>
</evidence>
<dbReference type="RefSeq" id="WP_244771505.1">
    <property type="nucleotide sequence ID" value="NZ_CP094929.1"/>
</dbReference>
<reference evidence="2" key="1">
    <citation type="journal article" date="2024" name="J Bioinform Genom">
        <title>Complete genome sequence of the type strain bacterium Sphaerochaeta associata GLS2t (VKM B-2742)t.</title>
        <authorList>
            <person name="Troshina O.Y."/>
            <person name="Tepeeva A.N."/>
            <person name="Arzamasceva V.O."/>
            <person name="Whitman W.B."/>
            <person name="Varghese N."/>
            <person name="Shapiro N."/>
            <person name="Woyke T."/>
            <person name="Kripides N.C."/>
            <person name="Vasilenko O.V."/>
        </authorList>
    </citation>
    <scope>NUCLEOTIDE SEQUENCE [LARGE SCALE GENOMIC DNA]</scope>
    <source>
        <strain evidence="2">GLS2T</strain>
    </source>
</reference>
<proteinExistence type="predicted"/>
<name>A0ABY4D9J6_9SPIR</name>
<sequence>MIASIAMFNTYSGNYEDSPEAVELKGAFLCTAEDIVSSYLGFDPKQQEYTDVVASGSGSRRLYLPCRNITAVQALTVGTTAVDTALVTACDDHIRYIDYATKFPVGEDNIRLSYTAGWEIGQMPSVIVVSILRIATLMLSETGGNIGLTGKSFADNSRTFVNYSNYRKYLQPLDSLRILGF</sequence>
<accession>A0ABY4D9J6</accession>
<evidence type="ECO:0000313" key="1">
    <source>
        <dbReference type="EMBL" id="UOM50113.1"/>
    </source>
</evidence>
<dbReference type="EMBL" id="CP094929">
    <property type="protein sequence ID" value="UOM50113.1"/>
    <property type="molecule type" value="Genomic_DNA"/>
</dbReference>
<dbReference type="Proteomes" id="UP000829708">
    <property type="component" value="Chromosome"/>
</dbReference>
<protein>
    <submittedName>
        <fullName evidence="1">Uncharacterized protein</fullName>
    </submittedName>
</protein>
<gene>
    <name evidence="1" type="ORF">MUG09_11165</name>
</gene>
<organism evidence="1 2">
    <name type="scientific">Sphaerochaeta associata</name>
    <dbReference type="NCBI Taxonomy" id="1129264"/>
    <lineage>
        <taxon>Bacteria</taxon>
        <taxon>Pseudomonadati</taxon>
        <taxon>Spirochaetota</taxon>
        <taxon>Spirochaetia</taxon>
        <taxon>Spirochaetales</taxon>
        <taxon>Sphaerochaetaceae</taxon>
        <taxon>Sphaerochaeta</taxon>
    </lineage>
</organism>